<evidence type="ECO:0000313" key="2">
    <source>
        <dbReference type="Proteomes" id="UP000547973"/>
    </source>
</evidence>
<dbReference type="OrthoDB" id="3353677at2"/>
<name>A0A7Z0CG88_9MICO</name>
<dbReference type="Proteomes" id="UP000547973">
    <property type="component" value="Unassembled WGS sequence"/>
</dbReference>
<dbReference type="RefSeq" id="WP_062074884.1">
    <property type="nucleotide sequence ID" value="NZ_BBRC01000004.1"/>
</dbReference>
<sequence>MKVESEGGVLIVSPPGEEPYELDFSGVDVGDDLRRSLMEIVKARVGPTGMWGKLTAQGGLWSLRTLFEGLGVTRAGEITHGKYLERLMSLPQGTRYTHHMRLRKVVQEIRGVDPEEKSRIINHRVPRPAQDSSRHVITEQEFVDLRRLCFESVQSALRRVKAGWAVLDSYRNGEYAEGTADWEYGTVLDEIARTGTLATRDPSNPGRILLPVSVRQRLYPGQSIARVSAFPLWSHLYPTSDETCAAVTGLIATCGWNATTLLRLHMTNITRVDPQDGTQAAEFHVLLDKPRLGPVSQWGENLHDGDWDEGDGDDAPEPIDARFEVRGDKHSKGRLLTMVIELTEGGRQTLAAAGRPCDNLIVGLTDGLHRGSRTTTRLPIHPWAAYDVAYSPMASWRRSTGHVWATPRALRHYFVVHVHPEGHVASMNMEYSLTDPTMKQLVQPSIAKVLESEFDGMVATVVTDDADIASQAPQVVARGVLEDVEAGQLDTLGSSCLDHDHNPETHAPCRVSFLDCFACKNAVVLKRHLPRNIAIYERLEFLRSYTPDAGWNRVYAIYHARVSSVLERYSQDDVEQAREVVTDDDRDLVARLIKDRWNDDE</sequence>
<accession>A0A7Z0CG88</accession>
<keyword evidence="2" id="KW-1185">Reference proteome</keyword>
<dbReference type="EMBL" id="JACBZO010000001">
    <property type="protein sequence ID" value="NYI40126.1"/>
    <property type="molecule type" value="Genomic_DNA"/>
</dbReference>
<gene>
    <name evidence="1" type="ORF">BKA03_000245</name>
</gene>
<proteinExistence type="predicted"/>
<protein>
    <submittedName>
        <fullName evidence="1">Uncharacterized protein</fullName>
    </submittedName>
</protein>
<organism evidence="1 2">
    <name type="scientific">Demequina lutea</name>
    <dbReference type="NCBI Taxonomy" id="431489"/>
    <lineage>
        <taxon>Bacteria</taxon>
        <taxon>Bacillati</taxon>
        <taxon>Actinomycetota</taxon>
        <taxon>Actinomycetes</taxon>
        <taxon>Micrococcales</taxon>
        <taxon>Demequinaceae</taxon>
        <taxon>Demequina</taxon>
    </lineage>
</organism>
<dbReference type="AlphaFoldDB" id="A0A7Z0CG88"/>
<evidence type="ECO:0000313" key="1">
    <source>
        <dbReference type="EMBL" id="NYI40126.1"/>
    </source>
</evidence>
<comment type="caution">
    <text evidence="1">The sequence shown here is derived from an EMBL/GenBank/DDBJ whole genome shotgun (WGS) entry which is preliminary data.</text>
</comment>
<reference evidence="1 2" key="1">
    <citation type="submission" date="2020-07" db="EMBL/GenBank/DDBJ databases">
        <title>Sequencing the genomes of 1000 actinobacteria strains.</title>
        <authorList>
            <person name="Klenk H.-P."/>
        </authorList>
    </citation>
    <scope>NUCLEOTIDE SEQUENCE [LARGE SCALE GENOMIC DNA]</scope>
    <source>
        <strain evidence="1 2">DSM 19970</strain>
    </source>
</reference>